<dbReference type="STRING" id="361077.A0A152A406"/>
<dbReference type="EMBL" id="LODT01000011">
    <property type="protein sequence ID" value="KYR00993.1"/>
    <property type="molecule type" value="Genomic_DNA"/>
</dbReference>
<comment type="subcellular location">
    <subcellularLocation>
        <location evidence="1">Membrane</location>
        <topology evidence="1">Multi-pass membrane protein</topology>
    </subcellularLocation>
</comment>
<dbReference type="InParanoid" id="A0A152A406"/>
<keyword evidence="4 6" id="KW-1133">Transmembrane helix</keyword>
<dbReference type="GO" id="GO:0005739">
    <property type="term" value="C:mitochondrion"/>
    <property type="evidence" value="ECO:0007669"/>
    <property type="project" value="TreeGrafter"/>
</dbReference>
<organism evidence="7 8">
    <name type="scientific">Tieghemostelium lacteum</name>
    <name type="common">Slime mold</name>
    <name type="synonym">Dictyostelium lacteum</name>
    <dbReference type="NCBI Taxonomy" id="361077"/>
    <lineage>
        <taxon>Eukaryota</taxon>
        <taxon>Amoebozoa</taxon>
        <taxon>Evosea</taxon>
        <taxon>Eumycetozoa</taxon>
        <taxon>Dictyostelia</taxon>
        <taxon>Dictyosteliales</taxon>
        <taxon>Raperosteliaceae</taxon>
        <taxon>Tieghemostelium</taxon>
    </lineage>
</organism>
<protein>
    <submittedName>
        <fullName evidence="7">Pmp22 family protein</fullName>
    </submittedName>
</protein>
<feature type="transmembrane region" description="Helical" evidence="6">
    <location>
        <begin position="65"/>
        <end position="84"/>
    </location>
</feature>
<proteinExistence type="inferred from homology"/>
<feature type="transmembrane region" description="Helical" evidence="6">
    <location>
        <begin position="146"/>
        <end position="164"/>
    </location>
</feature>
<evidence type="ECO:0000256" key="3">
    <source>
        <dbReference type="ARBA" id="ARBA00022692"/>
    </source>
</evidence>
<evidence type="ECO:0000256" key="2">
    <source>
        <dbReference type="ARBA" id="ARBA00006824"/>
    </source>
</evidence>
<dbReference type="OMA" id="AYMKTRH"/>
<keyword evidence="8" id="KW-1185">Reference proteome</keyword>
<feature type="transmembrane region" description="Helical" evidence="6">
    <location>
        <begin position="170"/>
        <end position="188"/>
    </location>
</feature>
<dbReference type="Proteomes" id="UP000076078">
    <property type="component" value="Unassembled WGS sequence"/>
</dbReference>
<dbReference type="PANTHER" id="PTHR11266">
    <property type="entry name" value="PEROXISOMAL MEMBRANE PROTEIN 2, PXMP2 MPV17"/>
    <property type="match status" value="1"/>
</dbReference>
<sequence length="190" mass="21953">MNRYLWKPYLKLLLQYPLTTKSVSTSVLMGPVGDSLAQILEYKYSKKRDGEEDGKREFKYNYNRMLTMSAVGLCFSGPVLHYWYQSLDKIVTGQGKIIYLKKMLVDQLVFAPCVISTFMLIMNVLNGRTLTDAKKQIKNELLYPALAYNWCLWPAAQYISFAIVPLNFRVLYVSVVSVFWNIFLSNLGNK</sequence>
<comment type="similarity">
    <text evidence="2 6">Belongs to the peroxisomal membrane protein PXMP2/4 family.</text>
</comment>
<accession>A0A152A406</accession>
<evidence type="ECO:0000256" key="1">
    <source>
        <dbReference type="ARBA" id="ARBA00004141"/>
    </source>
</evidence>
<reference evidence="7 8" key="1">
    <citation type="submission" date="2015-12" db="EMBL/GenBank/DDBJ databases">
        <title>Dictyostelia acquired genes for synthesis and detection of signals that induce cell-type specialization by lateral gene transfer from prokaryotes.</title>
        <authorList>
            <person name="Gloeckner G."/>
            <person name="Schaap P."/>
        </authorList>
    </citation>
    <scope>NUCLEOTIDE SEQUENCE [LARGE SCALE GENOMIC DNA]</scope>
    <source>
        <strain evidence="7 8">TK</strain>
    </source>
</reference>
<evidence type="ECO:0000256" key="6">
    <source>
        <dbReference type="RuleBase" id="RU363053"/>
    </source>
</evidence>
<dbReference type="PANTHER" id="PTHR11266:SF17">
    <property type="entry name" value="PROTEIN MPV17"/>
    <property type="match status" value="1"/>
</dbReference>
<dbReference type="OrthoDB" id="430207at2759"/>
<dbReference type="FunCoup" id="A0A152A406">
    <property type="interactions" value="109"/>
</dbReference>
<evidence type="ECO:0000256" key="4">
    <source>
        <dbReference type="ARBA" id="ARBA00022989"/>
    </source>
</evidence>
<keyword evidence="3 6" id="KW-0812">Transmembrane</keyword>
<dbReference type="AlphaFoldDB" id="A0A152A406"/>
<keyword evidence="5 6" id="KW-0472">Membrane</keyword>
<name>A0A152A406_TIELA</name>
<evidence type="ECO:0000313" key="7">
    <source>
        <dbReference type="EMBL" id="KYR00993.1"/>
    </source>
</evidence>
<evidence type="ECO:0000313" key="8">
    <source>
        <dbReference type="Proteomes" id="UP000076078"/>
    </source>
</evidence>
<comment type="caution">
    <text evidence="7">The sequence shown here is derived from an EMBL/GenBank/DDBJ whole genome shotgun (WGS) entry which is preliminary data.</text>
</comment>
<feature type="transmembrane region" description="Helical" evidence="6">
    <location>
        <begin position="104"/>
        <end position="125"/>
    </location>
</feature>
<gene>
    <name evidence="7" type="ORF">DLAC_02070</name>
</gene>
<dbReference type="Pfam" id="PF04117">
    <property type="entry name" value="Mpv17_PMP22"/>
    <property type="match status" value="1"/>
</dbReference>
<evidence type="ECO:0000256" key="5">
    <source>
        <dbReference type="ARBA" id="ARBA00023136"/>
    </source>
</evidence>
<dbReference type="GO" id="GO:0016020">
    <property type="term" value="C:membrane"/>
    <property type="evidence" value="ECO:0007669"/>
    <property type="project" value="UniProtKB-SubCell"/>
</dbReference>
<dbReference type="InterPro" id="IPR007248">
    <property type="entry name" value="Mpv17_PMP22"/>
</dbReference>